<dbReference type="SUPFAM" id="SSF46626">
    <property type="entry name" value="Cytochrome c"/>
    <property type="match status" value="3"/>
</dbReference>
<keyword evidence="5" id="KW-0408">Iron</keyword>
<keyword evidence="4" id="KW-0249">Electron transport</keyword>
<dbReference type="GO" id="GO:0009055">
    <property type="term" value="F:electron transfer activity"/>
    <property type="evidence" value="ECO:0007669"/>
    <property type="project" value="InterPro"/>
</dbReference>
<feature type="domain" description="Cytochrome c" evidence="6">
    <location>
        <begin position="17"/>
        <end position="104"/>
    </location>
</feature>
<dbReference type="InterPro" id="IPR008168">
    <property type="entry name" value="Cyt_C_IC"/>
</dbReference>
<keyword evidence="3" id="KW-0479">Metal-binding</keyword>
<dbReference type="InterPro" id="IPR036909">
    <property type="entry name" value="Cyt_c-like_dom_sf"/>
</dbReference>
<evidence type="ECO:0000256" key="5">
    <source>
        <dbReference type="ARBA" id="ARBA00023004"/>
    </source>
</evidence>
<proteinExistence type="predicted"/>
<protein>
    <submittedName>
        <fullName evidence="7">Cytochrome c oxidase subunit CcoO</fullName>
        <ecNumber evidence="7">1.9.3.1</ecNumber>
    </submittedName>
</protein>
<reference evidence="7" key="1">
    <citation type="submission" date="2018-06" db="EMBL/GenBank/DDBJ databases">
        <authorList>
            <person name="Zhirakovskaya E."/>
        </authorList>
    </citation>
    <scope>NUCLEOTIDE SEQUENCE</scope>
</reference>
<evidence type="ECO:0000313" key="7">
    <source>
        <dbReference type="EMBL" id="VAX03812.1"/>
    </source>
</evidence>
<dbReference type="Gene3D" id="1.10.760.10">
    <property type="entry name" value="Cytochrome c-like domain"/>
    <property type="match status" value="2"/>
</dbReference>
<evidence type="ECO:0000256" key="3">
    <source>
        <dbReference type="ARBA" id="ARBA00022723"/>
    </source>
</evidence>
<organism evidence="7">
    <name type="scientific">hydrothermal vent metagenome</name>
    <dbReference type="NCBI Taxonomy" id="652676"/>
    <lineage>
        <taxon>unclassified sequences</taxon>
        <taxon>metagenomes</taxon>
        <taxon>ecological metagenomes</taxon>
    </lineage>
</organism>
<dbReference type="EMBL" id="UOFU01000350">
    <property type="protein sequence ID" value="VAX03812.1"/>
    <property type="molecule type" value="Genomic_DNA"/>
</dbReference>
<dbReference type="PRINTS" id="PR00605">
    <property type="entry name" value="CYTCHROMECIC"/>
</dbReference>
<evidence type="ECO:0000259" key="6">
    <source>
        <dbReference type="PROSITE" id="PS51007"/>
    </source>
</evidence>
<feature type="domain" description="Cytochrome c" evidence="6">
    <location>
        <begin position="222"/>
        <end position="310"/>
    </location>
</feature>
<dbReference type="AlphaFoldDB" id="A0A3B1AJA6"/>
<dbReference type="GO" id="GO:0020037">
    <property type="term" value="F:heme binding"/>
    <property type="evidence" value="ECO:0007669"/>
    <property type="project" value="InterPro"/>
</dbReference>
<dbReference type="EC" id="1.9.3.1" evidence="7"/>
<dbReference type="Pfam" id="PF13442">
    <property type="entry name" value="Cytochrome_CBB3"/>
    <property type="match status" value="2"/>
</dbReference>
<evidence type="ECO:0000256" key="1">
    <source>
        <dbReference type="ARBA" id="ARBA00022448"/>
    </source>
</evidence>
<dbReference type="PROSITE" id="PS51007">
    <property type="entry name" value="CYTC"/>
    <property type="match status" value="2"/>
</dbReference>
<keyword evidence="1" id="KW-0813">Transport</keyword>
<dbReference type="InterPro" id="IPR009056">
    <property type="entry name" value="Cyt_c-like_dom"/>
</dbReference>
<dbReference type="PANTHER" id="PTHR35008">
    <property type="entry name" value="BLL4482 PROTEIN-RELATED"/>
    <property type="match status" value="1"/>
</dbReference>
<dbReference type="PANTHER" id="PTHR35008:SF8">
    <property type="entry name" value="ALCOHOL DEHYDROGENASE CYTOCHROME C SUBUNIT"/>
    <property type="match status" value="1"/>
</dbReference>
<evidence type="ECO:0000256" key="4">
    <source>
        <dbReference type="ARBA" id="ARBA00022982"/>
    </source>
</evidence>
<dbReference type="GO" id="GO:0016491">
    <property type="term" value="F:oxidoreductase activity"/>
    <property type="evidence" value="ECO:0007669"/>
    <property type="project" value="UniProtKB-KW"/>
</dbReference>
<dbReference type="GO" id="GO:0005506">
    <property type="term" value="F:iron ion binding"/>
    <property type="evidence" value="ECO:0007669"/>
    <property type="project" value="InterPro"/>
</dbReference>
<keyword evidence="2" id="KW-0349">Heme</keyword>
<sequence length="320" mass="35652">MSQPLNPLLKSSDEKAAAHERGRDIYNFRCYYCHGYSGNAKTLAATFLDPVPRDFSTTSPATLSRKTMLMTVTHGNAGTAMKAFANTLTEEEIVLAVDFVRTEFMERKAENTRYHTPENGWSDHEEKYAPAFPFALGDIPIDTPWESLSVEQQQGKRVFMNSCISCHDRAKVLDEGVIWDPRPVSYPRNSYSHRADGRADTVTGATPYAEHDMTLKIAGLTPLEKEGEVLWLANCAFCHGANGTGKNWIGSFLEPHPRNLTDEKFMSGMNRERLQHSIREGLPGTTMPAWKSVLSESQLEAVMAYISRAFHSVAGIAGEN</sequence>
<name>A0A3B1AJA6_9ZZZZ</name>
<evidence type="ECO:0000256" key="2">
    <source>
        <dbReference type="ARBA" id="ARBA00022617"/>
    </source>
</evidence>
<accession>A0A3B1AJA6</accession>
<gene>
    <name evidence="7" type="ORF">MNBD_GAMMA20-282</name>
</gene>
<keyword evidence="7" id="KW-0560">Oxidoreductase</keyword>
<dbReference type="InterPro" id="IPR051459">
    <property type="entry name" value="Cytochrome_c-type_DH"/>
</dbReference>